<evidence type="ECO:0000313" key="5">
    <source>
        <dbReference type="Proteomes" id="UP000007947"/>
    </source>
</evidence>
<dbReference type="InterPro" id="IPR036188">
    <property type="entry name" value="FAD/NAD-bd_sf"/>
</dbReference>
<dbReference type="PANTHER" id="PTHR13789:SF309">
    <property type="entry name" value="PUTATIVE (AFU_ORTHOLOGUE AFUA_6G14510)-RELATED"/>
    <property type="match status" value="1"/>
</dbReference>
<gene>
    <name evidence="4" type="ordered locus">MLP_50690</name>
</gene>
<dbReference type="SUPFAM" id="SSF51905">
    <property type="entry name" value="FAD/NAD(P)-binding domain"/>
    <property type="match status" value="1"/>
</dbReference>
<keyword evidence="5" id="KW-1185">Reference proteome</keyword>
<dbReference type="AlphaFoldDB" id="F5XH75"/>
<dbReference type="EMBL" id="AP012204">
    <property type="protein sequence ID" value="BAK38083.1"/>
    <property type="molecule type" value="Genomic_DNA"/>
</dbReference>
<dbReference type="RefSeq" id="WP_013865897.1">
    <property type="nucleotide sequence ID" value="NC_015635.1"/>
</dbReference>
<evidence type="ECO:0000259" key="3">
    <source>
        <dbReference type="Pfam" id="PF01494"/>
    </source>
</evidence>
<dbReference type="eggNOG" id="COG0654">
    <property type="taxonomic scope" value="Bacteria"/>
</dbReference>
<dbReference type="GO" id="GO:0004497">
    <property type="term" value="F:monooxygenase activity"/>
    <property type="evidence" value="ECO:0007669"/>
    <property type="project" value="UniProtKB-KW"/>
</dbReference>
<dbReference type="GO" id="GO:0071949">
    <property type="term" value="F:FAD binding"/>
    <property type="evidence" value="ECO:0007669"/>
    <property type="project" value="InterPro"/>
</dbReference>
<feature type="domain" description="FAD-binding" evidence="3">
    <location>
        <begin position="4"/>
        <end position="343"/>
    </location>
</feature>
<dbReference type="Pfam" id="PF01494">
    <property type="entry name" value="FAD_binding_3"/>
    <property type="match status" value="1"/>
</dbReference>
<reference evidence="4 5" key="1">
    <citation type="submission" date="2011-05" db="EMBL/GenBank/DDBJ databases">
        <title>Whole genome sequence of Microlunatus phosphovorus NM-1.</title>
        <authorList>
            <person name="Hosoyama A."/>
            <person name="Sasaki K."/>
            <person name="Harada T."/>
            <person name="Igarashi R."/>
            <person name="Kawakoshi A."/>
            <person name="Sasagawa M."/>
            <person name="Fukada J."/>
            <person name="Nakamura S."/>
            <person name="Katano Y."/>
            <person name="Hanada S."/>
            <person name="Kamagata Y."/>
            <person name="Nakamura N."/>
            <person name="Yamazaki S."/>
            <person name="Fujita N."/>
        </authorList>
    </citation>
    <scope>NUCLEOTIDE SEQUENCE [LARGE SCALE GENOMIC DNA]</scope>
    <source>
        <strain evidence="5">ATCC 700054 / DSM 10555 / JCM 9379 / NBRC 101784 / NCIMB 13414 / VKM Ac-1990 / NM-1</strain>
    </source>
</reference>
<evidence type="ECO:0000256" key="2">
    <source>
        <dbReference type="ARBA" id="ARBA00023033"/>
    </source>
</evidence>
<dbReference type="InterPro" id="IPR002938">
    <property type="entry name" value="FAD-bd"/>
</dbReference>
<accession>F5XH75</accession>
<evidence type="ECO:0000256" key="1">
    <source>
        <dbReference type="ARBA" id="ARBA00023002"/>
    </source>
</evidence>
<dbReference type="Gene3D" id="3.50.50.60">
    <property type="entry name" value="FAD/NAD(P)-binding domain"/>
    <property type="match status" value="1"/>
</dbReference>
<name>F5XH75_MICPN</name>
<evidence type="ECO:0000313" key="4">
    <source>
        <dbReference type="EMBL" id="BAK38083.1"/>
    </source>
</evidence>
<dbReference type="HOGENOM" id="CLU_009665_19_5_11"/>
<dbReference type="PRINTS" id="PR00420">
    <property type="entry name" value="RNGMNOXGNASE"/>
</dbReference>
<keyword evidence="2" id="KW-0503">Monooxygenase</keyword>
<sequence length="389" mass="41919">MSRAIVVGAGIGGLAAAVGLRRMGWDVTVYEQASSAEPVGAGISLWSNALRALEWLGVGETIRSRGAVRLGGGVRTPSGRWLSRSLADAVLSDEDVTMVMVHRADLHEALLAALPPEAVRFGHRLERVDEGLDAVTVHLATSAGQVTDRADLLVAADGIRSVVRAQLWPVQFAPRYSGVTAWRGVTDQPFPLAEQSQTFGPATEVGVIQLQDGRVYWYATGDDAEGTTAPDERAEVLRRIGGWHAPIRQVVEATSPERVLRHDLYRLPRPYPSFVRDRIALLGDAAHAMLPTLGQGGCLALEDAVVLAAVLSLTGDEPGGVDLNAALLAYDQARRPRDQRLAAASDQIAKITQVRHPVALFLRDLMVRLTPPRIAARSVARATDWHPPR</sequence>
<keyword evidence="1" id="KW-0560">Oxidoreductase</keyword>
<protein>
    <submittedName>
        <fullName evidence="4">Putative oxidoreductase</fullName>
    </submittedName>
</protein>
<dbReference type="InterPro" id="IPR050493">
    <property type="entry name" value="FAD-dep_Monooxygenase_BioMet"/>
</dbReference>
<organism evidence="4 5">
    <name type="scientific">Microlunatus phosphovorus (strain ATCC 700054 / DSM 10555 / JCM 9379 / NBRC 101784 / NCIMB 13414 / VKM Ac-1990 / NM-1)</name>
    <dbReference type="NCBI Taxonomy" id="1032480"/>
    <lineage>
        <taxon>Bacteria</taxon>
        <taxon>Bacillati</taxon>
        <taxon>Actinomycetota</taxon>
        <taxon>Actinomycetes</taxon>
        <taxon>Propionibacteriales</taxon>
        <taxon>Propionibacteriaceae</taxon>
        <taxon>Microlunatus</taxon>
    </lineage>
</organism>
<dbReference type="PANTHER" id="PTHR13789">
    <property type="entry name" value="MONOOXYGENASE"/>
    <property type="match status" value="1"/>
</dbReference>
<proteinExistence type="predicted"/>
<dbReference type="STRING" id="1032480.MLP_50690"/>
<dbReference type="Proteomes" id="UP000007947">
    <property type="component" value="Chromosome"/>
</dbReference>
<dbReference type="OrthoDB" id="3212532at2"/>
<dbReference type="KEGG" id="mph:MLP_50690"/>